<gene>
    <name evidence="1" type="ORF">SR41_16635</name>
</gene>
<dbReference type="PATRIC" id="fig|1549858.7.peg.3522"/>
<dbReference type="EMBL" id="JXTP01000090">
    <property type="protein sequence ID" value="KIU26005.1"/>
    <property type="molecule type" value="Genomic_DNA"/>
</dbReference>
<proteinExistence type="predicted"/>
<organism evidence="1 2">
    <name type="scientific">Sphingomonas melonis</name>
    <dbReference type="NCBI Taxonomy" id="152682"/>
    <lineage>
        <taxon>Bacteria</taxon>
        <taxon>Pseudomonadati</taxon>
        <taxon>Pseudomonadota</taxon>
        <taxon>Alphaproteobacteria</taxon>
        <taxon>Sphingomonadales</taxon>
        <taxon>Sphingomonadaceae</taxon>
        <taxon>Sphingomonas</taxon>
    </lineage>
</organism>
<evidence type="ECO:0000313" key="2">
    <source>
        <dbReference type="Proteomes" id="UP000033203"/>
    </source>
</evidence>
<dbReference type="Proteomes" id="UP000033203">
    <property type="component" value="Unassembled WGS sequence"/>
</dbReference>
<evidence type="ECO:0000313" key="1">
    <source>
        <dbReference type="EMBL" id="KIU26005.1"/>
    </source>
</evidence>
<accession>A0A0D1M208</accession>
<reference evidence="1 2" key="1">
    <citation type="submission" date="2015-01" db="EMBL/GenBank/DDBJ databases">
        <title>Genome of Sphingomonas taxi strain 30a.</title>
        <authorList>
            <person name="Eevers N."/>
            <person name="Van Hamme J."/>
            <person name="Bottos E."/>
            <person name="Weyens N."/>
            <person name="Vangronsveld J."/>
        </authorList>
    </citation>
    <scope>NUCLEOTIDE SEQUENCE [LARGE SCALE GENOMIC DNA]</scope>
    <source>
        <strain evidence="1 2">30a</strain>
    </source>
</reference>
<sequence>MSIVTAGEGIVFMRVGTHAGEALDDIVDRKLKEIRDVGHAFWGYGGSSCHPRSIVQPYAEDAARAGGGVRLCMEEVPAERETYWADDDPAREWSIDGINFRPMPAGIRVTGSRYAFVVTGLRRERLPLPLSQVRVAAGPNRGRIGADYVDDVGGRVDKAVLQVARAPERSEDADGPGRVVMIDLVADLHRPYAVFLR</sequence>
<name>A0A0D1M208_9SPHN</name>
<protein>
    <submittedName>
        <fullName evidence="1">Uncharacterized protein</fullName>
    </submittedName>
</protein>
<comment type="caution">
    <text evidence="1">The sequence shown here is derived from an EMBL/GenBank/DDBJ whole genome shotgun (WGS) entry which is preliminary data.</text>
</comment>
<dbReference type="AlphaFoldDB" id="A0A0D1M208"/>